<dbReference type="Pfam" id="PF00437">
    <property type="entry name" value="T2SSE"/>
    <property type="match status" value="1"/>
</dbReference>
<dbReference type="InterPro" id="IPR001482">
    <property type="entry name" value="T2SS/T4SS_dom"/>
</dbReference>
<evidence type="ECO:0000256" key="1">
    <source>
        <dbReference type="ARBA" id="ARBA00006611"/>
    </source>
</evidence>
<comment type="similarity">
    <text evidence="1">Belongs to the GSP E family.</text>
</comment>
<evidence type="ECO:0000313" key="4">
    <source>
        <dbReference type="Proteomes" id="UP000005384"/>
    </source>
</evidence>
<dbReference type="InterPro" id="IPR027417">
    <property type="entry name" value="P-loop_NTPase"/>
</dbReference>
<dbReference type="SUPFAM" id="SSF52540">
    <property type="entry name" value="P-loop containing nucleoside triphosphate hydrolases"/>
    <property type="match status" value="1"/>
</dbReference>
<sequence length="352" mass="38619">MELQEILEYAAQHDASDILIIAGMPVSFKIGGKLERLGDKLYPEHTSALTKSLYSLAGRDIVSLIERGDDDFSFSLPGICRFRANALRQRGSLGLVIRVISFGLPDASSLHIPQEVMDFASKRHGLVLVTGPAGSGKTTTLACMVDAINSTREAHIITIEDPIEYLHSHKKSVVIQRELYTDTQSYHVALRAALREVPDIILLGEMRDAETISAAVTAAETGHLVISTLHTIGAANTVDRIVDTFPPQQQQPVRTQLAMVLEGVVSQKLMPSVDNGQVPAFEIMKSNSAIRTMIRESKSYQLSNAISSSASEGMMTMDQSILKLFREGKITEETALRYAENIDFMKKMISGM</sequence>
<dbReference type="Gene3D" id="3.30.450.90">
    <property type="match status" value="1"/>
</dbReference>
<keyword evidence="4" id="KW-1185">Reference proteome</keyword>
<dbReference type="GO" id="GO:0016887">
    <property type="term" value="F:ATP hydrolysis activity"/>
    <property type="evidence" value="ECO:0007669"/>
    <property type="project" value="InterPro"/>
</dbReference>
<proteinExistence type="inferred from homology"/>
<dbReference type="SMART" id="SM00382">
    <property type="entry name" value="AAA"/>
    <property type="match status" value="1"/>
</dbReference>
<dbReference type="CDD" id="cd01131">
    <property type="entry name" value="PilT"/>
    <property type="match status" value="1"/>
</dbReference>
<dbReference type="PROSITE" id="PS00662">
    <property type="entry name" value="T2SP_E"/>
    <property type="match status" value="1"/>
</dbReference>
<dbReference type="OrthoDB" id="9808272at2"/>
<dbReference type="PANTHER" id="PTHR30486">
    <property type="entry name" value="TWITCHING MOTILITY PROTEIN PILT"/>
    <property type="match status" value="1"/>
</dbReference>
<feature type="domain" description="Bacterial type II secretion system protein E" evidence="2">
    <location>
        <begin position="194"/>
        <end position="208"/>
    </location>
</feature>
<organism evidence="3 4">
    <name type="scientific">Hungatella hathewayi WAL-18680</name>
    <dbReference type="NCBI Taxonomy" id="742737"/>
    <lineage>
        <taxon>Bacteria</taxon>
        <taxon>Bacillati</taxon>
        <taxon>Bacillota</taxon>
        <taxon>Clostridia</taxon>
        <taxon>Lachnospirales</taxon>
        <taxon>Lachnospiraceae</taxon>
        <taxon>Hungatella</taxon>
    </lineage>
</organism>
<dbReference type="RefSeq" id="WP_006779370.1">
    <property type="nucleotide sequence ID" value="NZ_CP040506.1"/>
</dbReference>
<dbReference type="PANTHER" id="PTHR30486:SF16">
    <property type="entry name" value="TWITCHING MOTILITY PROTEIN PILT"/>
    <property type="match status" value="1"/>
</dbReference>
<dbReference type="InterPro" id="IPR050921">
    <property type="entry name" value="T4SS_GSP_E_ATPase"/>
</dbReference>
<name>G5ID12_9FIRM</name>
<protein>
    <recommendedName>
        <fullName evidence="2">Bacterial type II secretion system protein E domain-containing protein</fullName>
    </recommendedName>
</protein>
<dbReference type="Gene3D" id="3.40.50.300">
    <property type="entry name" value="P-loop containing nucleotide triphosphate hydrolases"/>
    <property type="match status" value="1"/>
</dbReference>
<dbReference type="HOGENOM" id="CLU_013446_4_0_9"/>
<dbReference type="EMBL" id="ADLN01000014">
    <property type="protein sequence ID" value="EHI60577.1"/>
    <property type="molecule type" value="Genomic_DNA"/>
</dbReference>
<accession>G5ID12</accession>
<dbReference type="Proteomes" id="UP000005384">
    <property type="component" value="Unassembled WGS sequence"/>
</dbReference>
<dbReference type="NCBIfam" id="TIGR01420">
    <property type="entry name" value="pilT_fam"/>
    <property type="match status" value="1"/>
</dbReference>
<reference evidence="3 4" key="1">
    <citation type="submission" date="2011-08" db="EMBL/GenBank/DDBJ databases">
        <title>The Genome Sequence of Clostridium hathewayi WAL-18680.</title>
        <authorList>
            <consortium name="The Broad Institute Genome Sequencing Platform"/>
            <person name="Earl A."/>
            <person name="Ward D."/>
            <person name="Feldgarden M."/>
            <person name="Gevers D."/>
            <person name="Finegold S.M."/>
            <person name="Summanen P.H."/>
            <person name="Molitoris D.R."/>
            <person name="Song M."/>
            <person name="Daigneault M."/>
            <person name="Allen-Vercoe E."/>
            <person name="Young S.K."/>
            <person name="Zeng Q."/>
            <person name="Gargeya S."/>
            <person name="Fitzgerald M."/>
            <person name="Haas B."/>
            <person name="Abouelleil A."/>
            <person name="Alvarado L."/>
            <person name="Arachchi H.M."/>
            <person name="Berlin A."/>
            <person name="Brown A."/>
            <person name="Chapman S.B."/>
            <person name="Chen Z."/>
            <person name="Dunbar C."/>
            <person name="Freedman E."/>
            <person name="Gearin G."/>
            <person name="Gellesch M."/>
            <person name="Goldberg J."/>
            <person name="Griggs A."/>
            <person name="Gujja S."/>
            <person name="Heiman D."/>
            <person name="Howarth C."/>
            <person name="Larson L."/>
            <person name="Lui A."/>
            <person name="MacDonald P.J.P."/>
            <person name="Montmayeur A."/>
            <person name="Murphy C."/>
            <person name="Neiman D."/>
            <person name="Pearson M."/>
            <person name="Priest M."/>
            <person name="Roberts A."/>
            <person name="Saif S."/>
            <person name="Shea T."/>
            <person name="Shenoy N."/>
            <person name="Sisk P."/>
            <person name="Stolte C."/>
            <person name="Sykes S."/>
            <person name="Wortman J."/>
            <person name="Nusbaum C."/>
            <person name="Birren B."/>
        </authorList>
    </citation>
    <scope>NUCLEOTIDE SEQUENCE [LARGE SCALE GENOMIC DNA]</scope>
    <source>
        <strain evidence="3 4">WAL-18680</strain>
    </source>
</reference>
<dbReference type="AlphaFoldDB" id="G5ID12"/>
<dbReference type="InterPro" id="IPR006321">
    <property type="entry name" value="PilT/PilU"/>
</dbReference>
<evidence type="ECO:0000313" key="3">
    <source>
        <dbReference type="EMBL" id="EHI60577.1"/>
    </source>
</evidence>
<dbReference type="GO" id="GO:0005524">
    <property type="term" value="F:ATP binding"/>
    <property type="evidence" value="ECO:0007669"/>
    <property type="project" value="InterPro"/>
</dbReference>
<dbReference type="InterPro" id="IPR003593">
    <property type="entry name" value="AAA+_ATPase"/>
</dbReference>
<evidence type="ECO:0000259" key="2">
    <source>
        <dbReference type="PROSITE" id="PS00662"/>
    </source>
</evidence>
<comment type="caution">
    <text evidence="3">The sequence shown here is derived from an EMBL/GenBank/DDBJ whole genome shotgun (WGS) entry which is preliminary data.</text>
</comment>
<dbReference type="PATRIC" id="fig|742737.3.peg.1399"/>
<gene>
    <name evidence="3" type="ORF">HMPREF9473_01386</name>
</gene>